<dbReference type="EMBL" id="SJCY01000009">
    <property type="protein sequence ID" value="TDG35448.1"/>
    <property type="molecule type" value="Genomic_DNA"/>
</dbReference>
<dbReference type="InterPro" id="IPR007712">
    <property type="entry name" value="RelE/ParE_toxin"/>
</dbReference>
<dbReference type="PANTHER" id="PTHR33755">
    <property type="entry name" value="TOXIN PARE1-RELATED"/>
    <property type="match status" value="1"/>
</dbReference>
<comment type="caution">
    <text evidence="3">The sequence shown here is derived from an EMBL/GenBank/DDBJ whole genome shotgun (WGS) entry which is preliminary data.</text>
</comment>
<evidence type="ECO:0000313" key="4">
    <source>
        <dbReference type="Proteomes" id="UP000295668"/>
    </source>
</evidence>
<dbReference type="Pfam" id="PF05016">
    <property type="entry name" value="ParE_toxin"/>
    <property type="match status" value="1"/>
</dbReference>
<dbReference type="PANTHER" id="PTHR33755:SF5">
    <property type="entry name" value="TYPE II TOXIN-ANTITOXIN SYSTEM RELE_PARE FAMILY TOXIN"/>
    <property type="match status" value="1"/>
</dbReference>
<dbReference type="InterPro" id="IPR051803">
    <property type="entry name" value="TA_system_RelE-like_toxin"/>
</dbReference>
<evidence type="ECO:0000313" key="3">
    <source>
        <dbReference type="EMBL" id="TDG35448.1"/>
    </source>
</evidence>
<dbReference type="InterPro" id="IPR035093">
    <property type="entry name" value="RelE/ParE_toxin_dom_sf"/>
</dbReference>
<accession>A0A4R5MIU6</accession>
<name>A0A4R5MIU6_9SPHI</name>
<gene>
    <name evidence="3" type="ORF">EZJ43_12520</name>
</gene>
<comment type="similarity">
    <text evidence="1">Belongs to the RelE toxin family.</text>
</comment>
<reference evidence="3 4" key="1">
    <citation type="submission" date="2019-02" db="EMBL/GenBank/DDBJ databases">
        <title>Pedobacter sp. nov., a novel speices isolated from soil of pinguins habitat in Antarcitica.</title>
        <authorList>
            <person name="He R.-H."/>
        </authorList>
    </citation>
    <scope>NUCLEOTIDE SEQUENCE [LARGE SCALE GENOMIC DNA]</scope>
    <source>
        <strain evidence="3 4">E01020</strain>
    </source>
</reference>
<dbReference type="RefSeq" id="WP_133263062.1">
    <property type="nucleotide sequence ID" value="NZ_SJCY01000009.1"/>
</dbReference>
<dbReference type="OrthoDB" id="5574284at2"/>
<keyword evidence="4" id="KW-1185">Reference proteome</keyword>
<keyword evidence="2" id="KW-1277">Toxin-antitoxin system</keyword>
<proteinExistence type="inferred from homology"/>
<dbReference type="AlphaFoldDB" id="A0A4R5MIU6"/>
<dbReference type="Gene3D" id="3.30.2310.20">
    <property type="entry name" value="RelE-like"/>
    <property type="match status" value="1"/>
</dbReference>
<evidence type="ECO:0000256" key="2">
    <source>
        <dbReference type="ARBA" id="ARBA00022649"/>
    </source>
</evidence>
<organism evidence="3 4">
    <name type="scientific">Pedobacter changchengzhani</name>
    <dbReference type="NCBI Taxonomy" id="2529274"/>
    <lineage>
        <taxon>Bacteria</taxon>
        <taxon>Pseudomonadati</taxon>
        <taxon>Bacteroidota</taxon>
        <taxon>Sphingobacteriia</taxon>
        <taxon>Sphingobacteriales</taxon>
        <taxon>Sphingobacteriaceae</taxon>
        <taxon>Pedobacter</taxon>
    </lineage>
</organism>
<dbReference type="SUPFAM" id="SSF143011">
    <property type="entry name" value="RelE-like"/>
    <property type="match status" value="1"/>
</dbReference>
<dbReference type="Proteomes" id="UP000295668">
    <property type="component" value="Unassembled WGS sequence"/>
</dbReference>
<sequence length="95" mass="11065">MAKVVWTEIAIDDLSNIANFHSQYSNNFASAIIRQLFDKPKVLKKMPQIGRVVPERADESIRELIHGNFRIIYHFDKENDTVEIITVHHSSQKFI</sequence>
<evidence type="ECO:0000256" key="1">
    <source>
        <dbReference type="ARBA" id="ARBA00006226"/>
    </source>
</evidence>
<protein>
    <submittedName>
        <fullName evidence="3">Type II toxin-antitoxin system RelE/ParE family toxin</fullName>
    </submittedName>
</protein>